<dbReference type="SUPFAM" id="SSF56529">
    <property type="entry name" value="FAH"/>
    <property type="match status" value="1"/>
</dbReference>
<dbReference type="Proteomes" id="UP001596119">
    <property type="component" value="Unassembled WGS sequence"/>
</dbReference>
<dbReference type="RefSeq" id="WP_379567951.1">
    <property type="nucleotide sequence ID" value="NZ_JBHSQK010000052.1"/>
</dbReference>
<comment type="caution">
    <text evidence="3">The sequence shown here is derived from an EMBL/GenBank/DDBJ whole genome shotgun (WGS) entry which is preliminary data.</text>
</comment>
<name>A0ABW1IC95_9PSEU</name>
<evidence type="ECO:0000313" key="3">
    <source>
        <dbReference type="EMBL" id="MFC5950700.1"/>
    </source>
</evidence>
<dbReference type="PANTHER" id="PTHR30143:SF0">
    <property type="entry name" value="2-KETO-4-PENTENOATE HYDRATASE"/>
    <property type="match status" value="1"/>
</dbReference>
<reference evidence="4" key="1">
    <citation type="journal article" date="2019" name="Int. J. Syst. Evol. Microbiol.">
        <title>The Global Catalogue of Microorganisms (GCM) 10K type strain sequencing project: providing services to taxonomists for standard genome sequencing and annotation.</title>
        <authorList>
            <consortium name="The Broad Institute Genomics Platform"/>
            <consortium name="The Broad Institute Genome Sequencing Center for Infectious Disease"/>
            <person name="Wu L."/>
            <person name="Ma J."/>
        </authorList>
    </citation>
    <scope>NUCLEOTIDE SEQUENCE [LARGE SCALE GENOMIC DNA]</scope>
    <source>
        <strain evidence="4">CGMCC 4.7397</strain>
    </source>
</reference>
<keyword evidence="4" id="KW-1185">Reference proteome</keyword>
<proteinExistence type="predicted"/>
<dbReference type="InterPro" id="IPR036663">
    <property type="entry name" value="Fumarylacetoacetase_C_sf"/>
</dbReference>
<evidence type="ECO:0000256" key="1">
    <source>
        <dbReference type="ARBA" id="ARBA00023239"/>
    </source>
</evidence>
<sequence>MTGTLTETPAVRAAASALQAAARTRTPCPPVRQTLAGEAGDDPVGTGYAVQRLLTAARVEAGHRVVGRKIGLTSPAVQAQLGVDRPDFGVLFDDMACTQDAPIDSARLLQPRIEAEIAVVLGADLTDGDLDGRAARAAVAEVLPALEIVDSRITDWDITVVDTVADNASSGLYVLGESVGPLGDRDLRVVEMTLTGDDGRVLSSGDGAACLGDPVAALVWLARTSRDLGAPLRAGEVVLTGALGPMVPVVAGATYTAILTGLGAVRAAFTDPSGAMR</sequence>
<dbReference type="InterPro" id="IPR050772">
    <property type="entry name" value="Hydratase-Decarb/MhpD_sf"/>
</dbReference>
<gene>
    <name evidence="3" type="ORF">ACFQH9_20740</name>
</gene>
<evidence type="ECO:0000259" key="2">
    <source>
        <dbReference type="Pfam" id="PF01557"/>
    </source>
</evidence>
<feature type="domain" description="Fumarylacetoacetase-like C-terminal" evidence="2">
    <location>
        <begin position="93"/>
        <end position="268"/>
    </location>
</feature>
<dbReference type="PANTHER" id="PTHR30143">
    <property type="entry name" value="ACID HYDRATASE"/>
    <property type="match status" value="1"/>
</dbReference>
<evidence type="ECO:0000313" key="4">
    <source>
        <dbReference type="Proteomes" id="UP001596119"/>
    </source>
</evidence>
<dbReference type="InterPro" id="IPR011234">
    <property type="entry name" value="Fumarylacetoacetase-like_C"/>
</dbReference>
<protein>
    <submittedName>
        <fullName evidence="3">2-keto-4-pentenoate hydratase</fullName>
    </submittedName>
</protein>
<keyword evidence="1" id="KW-0456">Lyase</keyword>
<dbReference type="Gene3D" id="3.90.850.10">
    <property type="entry name" value="Fumarylacetoacetase-like, C-terminal domain"/>
    <property type="match status" value="1"/>
</dbReference>
<dbReference type="EMBL" id="JBHSQK010000052">
    <property type="protein sequence ID" value="MFC5950700.1"/>
    <property type="molecule type" value="Genomic_DNA"/>
</dbReference>
<dbReference type="Pfam" id="PF01557">
    <property type="entry name" value="FAA_hydrolase"/>
    <property type="match status" value="1"/>
</dbReference>
<accession>A0ABW1IC95</accession>
<organism evidence="3 4">
    <name type="scientific">Pseudonocardia lutea</name>
    <dbReference type="NCBI Taxonomy" id="2172015"/>
    <lineage>
        <taxon>Bacteria</taxon>
        <taxon>Bacillati</taxon>
        <taxon>Actinomycetota</taxon>
        <taxon>Actinomycetes</taxon>
        <taxon>Pseudonocardiales</taxon>
        <taxon>Pseudonocardiaceae</taxon>
        <taxon>Pseudonocardia</taxon>
    </lineage>
</organism>